<dbReference type="Proteomes" id="UP000011096">
    <property type="component" value="Unassembled WGS sequence"/>
</dbReference>
<reference evidence="4 5" key="1">
    <citation type="submission" date="2012-08" db="EMBL/GenBank/DDBJ databases">
        <authorList>
            <person name="Gan P.H.P."/>
            <person name="Ikeda K."/>
            <person name="Irieda H."/>
            <person name="Narusaka M."/>
            <person name="O'Connell R.J."/>
            <person name="Narusaka Y."/>
            <person name="Takano Y."/>
            <person name="Kubo Y."/>
            <person name="Shirasu K."/>
        </authorList>
    </citation>
    <scope>NUCLEOTIDE SEQUENCE [LARGE SCALE GENOMIC DNA]</scope>
    <source>
        <strain evidence="4 5">Nara gc5</strain>
    </source>
</reference>
<keyword evidence="1" id="KW-0677">Repeat</keyword>
<name>A0A7J6JRW0_COLFN</name>
<organism evidence="4 5">
    <name type="scientific">Colletotrichum fructicola (strain Nara gc5)</name>
    <name type="common">Anthracnose fungus</name>
    <name type="synonym">Colletotrichum gloeosporioides (strain Nara gc5)</name>
    <dbReference type="NCBI Taxonomy" id="1213859"/>
    <lineage>
        <taxon>Eukaryota</taxon>
        <taxon>Fungi</taxon>
        <taxon>Dikarya</taxon>
        <taxon>Ascomycota</taxon>
        <taxon>Pezizomycotina</taxon>
        <taxon>Sordariomycetes</taxon>
        <taxon>Hypocreomycetidae</taxon>
        <taxon>Glomerellales</taxon>
        <taxon>Glomerellaceae</taxon>
        <taxon>Colletotrichum</taxon>
        <taxon>Colletotrichum gloeosporioides species complex</taxon>
    </lineage>
</organism>
<dbReference type="InParanoid" id="A0A7J6JRW0"/>
<dbReference type="SUPFAM" id="SSF52540">
    <property type="entry name" value="P-loop containing nucleoside triphosphate hydrolases"/>
    <property type="match status" value="1"/>
</dbReference>
<gene>
    <name evidence="4" type="ORF">CGGC5_v000372</name>
</gene>
<accession>A0A7J6JRW0</accession>
<dbReference type="InterPro" id="IPR007111">
    <property type="entry name" value="NACHT_NTPase"/>
</dbReference>
<sequence>MSSQHAGQKRRRRSTNADRQDDSIARVHADFTNSGGGTQHNNLGAGNQNNNSGLGTQYNANSITFVSKEKDTFLADLRVTDPRDDKTRIERTKGHLLRDSYRWILEHDDFCQWRAERRLLWIKGGPGKGKTMLLCGVIDELLAMGYKSTFFFFCQATDARLSSATSVLRSLLYLMIDQSPVLLDSLRNKYDQAGAGIFDDVNTWDVLCKMILSAVSHPSLQDVILVIDALDECNSGLDQLISFIIDLTAHVKIIASSRPDSRIERALAPASNDTKIYLSLEMNEGAISAAVEHYIYHKVDELAILKEFDDEMKINVRNYLCTKADNTFLWVALVYEQLSDNRVAKRHIQRKLHAFLQGLDSLYDQILTRILESLDADDCTEVVAVMSVVSRPLGMVELAFLIDQVQFLEEIVAECGSSLTIREGVIYFVHQSAKEFLVRQADRIMSPGVAQTHGLVTSKLLQSMSITLRRNMYGIDKHGIALDQICTPALDPLAPIRISFTG</sequence>
<dbReference type="InterPro" id="IPR027417">
    <property type="entry name" value="P-loop_NTPase"/>
</dbReference>
<feature type="compositionally biased region" description="Low complexity" evidence="2">
    <location>
        <begin position="41"/>
        <end position="54"/>
    </location>
</feature>
<comment type="caution">
    <text evidence="4">The sequence shown here is derived from an EMBL/GenBank/DDBJ whole genome shotgun (WGS) entry which is preliminary data.</text>
</comment>
<dbReference type="RefSeq" id="XP_031884351.2">
    <property type="nucleotide sequence ID" value="XM_032036968.2"/>
</dbReference>
<dbReference type="AlphaFoldDB" id="A0A7J6JRW0"/>
<evidence type="ECO:0000313" key="5">
    <source>
        <dbReference type="Proteomes" id="UP000011096"/>
    </source>
</evidence>
<dbReference type="OrthoDB" id="538223at2759"/>
<evidence type="ECO:0000256" key="1">
    <source>
        <dbReference type="ARBA" id="ARBA00022737"/>
    </source>
</evidence>
<feature type="domain" description="NACHT" evidence="3">
    <location>
        <begin position="118"/>
        <end position="268"/>
    </location>
</feature>
<dbReference type="PANTHER" id="PTHR10039">
    <property type="entry name" value="AMELOGENIN"/>
    <property type="match status" value="1"/>
</dbReference>
<dbReference type="Gene3D" id="3.40.50.300">
    <property type="entry name" value="P-loop containing nucleotide triphosphate hydrolases"/>
    <property type="match status" value="1"/>
</dbReference>
<proteinExistence type="predicted"/>
<evidence type="ECO:0000259" key="3">
    <source>
        <dbReference type="PROSITE" id="PS50837"/>
    </source>
</evidence>
<dbReference type="EMBL" id="ANPB02000001">
    <property type="protein sequence ID" value="KAF4492767.1"/>
    <property type="molecule type" value="Genomic_DNA"/>
</dbReference>
<evidence type="ECO:0000313" key="4">
    <source>
        <dbReference type="EMBL" id="KAF4492767.1"/>
    </source>
</evidence>
<feature type="compositionally biased region" description="Basic and acidic residues" evidence="2">
    <location>
        <begin position="15"/>
        <end position="29"/>
    </location>
</feature>
<dbReference type="Pfam" id="PF24883">
    <property type="entry name" value="NPHP3_N"/>
    <property type="match status" value="1"/>
</dbReference>
<dbReference type="PROSITE" id="PS50837">
    <property type="entry name" value="NACHT"/>
    <property type="match status" value="1"/>
</dbReference>
<evidence type="ECO:0000256" key="2">
    <source>
        <dbReference type="SAM" id="MobiDB-lite"/>
    </source>
</evidence>
<protein>
    <submittedName>
        <fullName evidence="4">Vegetative incompatibility protein HET-E-1</fullName>
    </submittedName>
</protein>
<keyword evidence="5" id="KW-1185">Reference proteome</keyword>
<feature type="region of interest" description="Disordered" evidence="2">
    <location>
        <begin position="1"/>
        <end position="54"/>
    </location>
</feature>
<reference evidence="4 5" key="2">
    <citation type="submission" date="2020-04" db="EMBL/GenBank/DDBJ databases">
        <title>Genome sequencing and assembly of multiple isolates from the Colletotrichum gloeosporioides species complex.</title>
        <authorList>
            <person name="Gan P."/>
            <person name="Shirasu K."/>
        </authorList>
    </citation>
    <scope>NUCLEOTIDE SEQUENCE [LARGE SCALE GENOMIC DNA]</scope>
    <source>
        <strain evidence="4 5">Nara gc5</strain>
    </source>
</reference>
<dbReference type="GeneID" id="43620950"/>
<dbReference type="InterPro" id="IPR056884">
    <property type="entry name" value="NPHP3-like_N"/>
</dbReference>